<reference evidence="2 3" key="1">
    <citation type="journal article" date="2017" name="Water Res.">
        <title>Discovery and metagenomic analysis of an anammox bacterial enrichment related to Candidatus "Brocadia caroliniensis" in a full-scale glycerol-fed nitritation-denitritation separate centrate treatment process.</title>
        <authorList>
            <person name="Park H."/>
            <person name="Brotto A.C."/>
            <person name="van Loosdrecht M.C."/>
            <person name="Chandran K."/>
        </authorList>
    </citation>
    <scope>NUCLEOTIDE SEQUENCE [LARGE SCALE GENOMIC DNA]</scope>
    <source>
        <strain evidence="2">26THWARD</strain>
    </source>
</reference>
<dbReference type="AlphaFoldDB" id="A0A1V4APS4"/>
<gene>
    <name evidence="2" type="ORF">AYP45_16595</name>
</gene>
<name>A0A1V4APS4_9BACT</name>
<proteinExistence type="predicted"/>
<evidence type="ECO:0000313" key="3">
    <source>
        <dbReference type="Proteomes" id="UP000189681"/>
    </source>
</evidence>
<protein>
    <submittedName>
        <fullName evidence="2">Uncharacterized protein</fullName>
    </submittedName>
</protein>
<comment type="caution">
    <text evidence="2">The sequence shown here is derived from an EMBL/GenBank/DDBJ whole genome shotgun (WGS) entry which is preliminary data.</text>
</comment>
<dbReference type="EMBL" id="AYTS01000175">
    <property type="protein sequence ID" value="OOP55104.1"/>
    <property type="molecule type" value="Genomic_DNA"/>
</dbReference>
<sequence>MKNVKLDLHLKEKTIADLLDRLSVKDQEIGQLTDELHSARVIIEDLKSDIEKLREIDVQVEEKKKEVDASMAESIPGNVPEVTPETKPTAAVEEENNE</sequence>
<accession>A0A1V4APS4</accession>
<feature type="region of interest" description="Disordered" evidence="1">
    <location>
        <begin position="66"/>
        <end position="98"/>
    </location>
</feature>
<evidence type="ECO:0000313" key="2">
    <source>
        <dbReference type="EMBL" id="OOP55104.1"/>
    </source>
</evidence>
<organism evidence="2 3">
    <name type="scientific">Candidatus Brocadia carolinensis</name>
    <dbReference type="NCBI Taxonomy" id="1004156"/>
    <lineage>
        <taxon>Bacteria</taxon>
        <taxon>Pseudomonadati</taxon>
        <taxon>Planctomycetota</taxon>
        <taxon>Candidatus Brocadiia</taxon>
        <taxon>Candidatus Brocadiales</taxon>
        <taxon>Candidatus Brocadiaceae</taxon>
        <taxon>Candidatus Brocadia</taxon>
    </lineage>
</organism>
<evidence type="ECO:0000256" key="1">
    <source>
        <dbReference type="SAM" id="MobiDB-lite"/>
    </source>
</evidence>
<dbReference type="Proteomes" id="UP000189681">
    <property type="component" value="Unassembled WGS sequence"/>
</dbReference>